<feature type="domain" description="Cyclic nucleotide-binding" evidence="4">
    <location>
        <begin position="13"/>
        <end position="133"/>
    </location>
</feature>
<dbReference type="SUPFAM" id="SSF46785">
    <property type="entry name" value="Winged helix' DNA-binding domain"/>
    <property type="match status" value="1"/>
</dbReference>
<accession>A0A0X8JQF0</accession>
<dbReference type="CDD" id="cd00038">
    <property type="entry name" value="CAP_ED"/>
    <property type="match status" value="1"/>
</dbReference>
<dbReference type="STRING" id="888061.AXF15_08170"/>
<dbReference type="Pfam" id="PF13545">
    <property type="entry name" value="HTH_Crp_2"/>
    <property type="match status" value="1"/>
</dbReference>
<dbReference type="PROSITE" id="PS51063">
    <property type="entry name" value="HTH_CRP_2"/>
    <property type="match status" value="1"/>
</dbReference>
<organism evidence="6 7">
    <name type="scientific">Desulfomicrobium orale DSM 12838</name>
    <dbReference type="NCBI Taxonomy" id="888061"/>
    <lineage>
        <taxon>Bacteria</taxon>
        <taxon>Pseudomonadati</taxon>
        <taxon>Thermodesulfobacteriota</taxon>
        <taxon>Desulfovibrionia</taxon>
        <taxon>Desulfovibrionales</taxon>
        <taxon>Desulfomicrobiaceae</taxon>
        <taxon>Desulfomicrobium</taxon>
    </lineage>
</organism>
<dbReference type="PANTHER" id="PTHR24567">
    <property type="entry name" value="CRP FAMILY TRANSCRIPTIONAL REGULATORY PROTEIN"/>
    <property type="match status" value="1"/>
</dbReference>
<sequence>MTDFMETMGRSVLFRGLPAEELARLERISEPRRYGKGAVLFREGDDGAGFYVVSSGQVKVFKTSFDGREQILHILGPGDPLGEVPVFAGQTFPASAQALAESLLYFFPRPKLAQLYRDNPSLAMNMLAVLSRRLREFTVLIENLSLKEIPQRLATYLLHQHAQKPVSSRVKLAVTKGVLANILGASQETLSRVLGKLGQEGVIEVQGKEITILDWDRLKELAGGEISL</sequence>
<keyword evidence="1" id="KW-0805">Transcription regulation</keyword>
<evidence type="ECO:0000259" key="4">
    <source>
        <dbReference type="PROSITE" id="PS50042"/>
    </source>
</evidence>
<evidence type="ECO:0000313" key="7">
    <source>
        <dbReference type="Proteomes" id="UP000063964"/>
    </source>
</evidence>
<dbReference type="PROSITE" id="PS50042">
    <property type="entry name" value="CNMP_BINDING_3"/>
    <property type="match status" value="1"/>
</dbReference>
<dbReference type="SMART" id="SM00419">
    <property type="entry name" value="HTH_CRP"/>
    <property type="match status" value="1"/>
</dbReference>
<dbReference type="GO" id="GO:0003677">
    <property type="term" value="F:DNA binding"/>
    <property type="evidence" value="ECO:0007669"/>
    <property type="project" value="UniProtKB-KW"/>
</dbReference>
<keyword evidence="7" id="KW-1185">Reference proteome</keyword>
<reference evidence="7" key="1">
    <citation type="submission" date="2016-02" db="EMBL/GenBank/DDBJ databases">
        <authorList>
            <person name="Holder M.E."/>
            <person name="Ajami N.J."/>
            <person name="Petrosino J.F."/>
        </authorList>
    </citation>
    <scope>NUCLEOTIDE SEQUENCE [LARGE SCALE GENOMIC DNA]</scope>
    <source>
        <strain evidence="7">DSM 12838</strain>
    </source>
</reference>
<dbReference type="OrthoDB" id="892842at2"/>
<dbReference type="InterPro" id="IPR036390">
    <property type="entry name" value="WH_DNA-bd_sf"/>
</dbReference>
<dbReference type="InterPro" id="IPR012318">
    <property type="entry name" value="HTH_CRP"/>
</dbReference>
<dbReference type="Gene3D" id="2.60.120.10">
    <property type="entry name" value="Jelly Rolls"/>
    <property type="match status" value="1"/>
</dbReference>
<dbReference type="PANTHER" id="PTHR24567:SF74">
    <property type="entry name" value="HTH-TYPE TRANSCRIPTIONAL REGULATOR ARCR"/>
    <property type="match status" value="1"/>
</dbReference>
<name>A0A0X8JQF0_9BACT</name>
<dbReference type="SMART" id="SM00100">
    <property type="entry name" value="cNMP"/>
    <property type="match status" value="1"/>
</dbReference>
<evidence type="ECO:0000256" key="1">
    <source>
        <dbReference type="ARBA" id="ARBA00023015"/>
    </source>
</evidence>
<dbReference type="Gene3D" id="1.10.10.10">
    <property type="entry name" value="Winged helix-like DNA-binding domain superfamily/Winged helix DNA-binding domain"/>
    <property type="match status" value="1"/>
</dbReference>
<dbReference type="EMBL" id="CP014230">
    <property type="protein sequence ID" value="AMD93074.1"/>
    <property type="molecule type" value="Genomic_DNA"/>
</dbReference>
<protein>
    <submittedName>
        <fullName evidence="6">Transcriptional regulator</fullName>
    </submittedName>
</protein>
<dbReference type="InterPro" id="IPR050397">
    <property type="entry name" value="Env_Response_Regulators"/>
</dbReference>
<proteinExistence type="predicted"/>
<dbReference type="GO" id="GO:0005829">
    <property type="term" value="C:cytosol"/>
    <property type="evidence" value="ECO:0007669"/>
    <property type="project" value="TreeGrafter"/>
</dbReference>
<dbReference type="InterPro" id="IPR000595">
    <property type="entry name" value="cNMP-bd_dom"/>
</dbReference>
<dbReference type="Proteomes" id="UP000063964">
    <property type="component" value="Chromosome"/>
</dbReference>
<dbReference type="AlphaFoldDB" id="A0A0X8JQF0"/>
<gene>
    <name evidence="6" type="ORF">AXF15_08170</name>
</gene>
<evidence type="ECO:0000259" key="5">
    <source>
        <dbReference type="PROSITE" id="PS51063"/>
    </source>
</evidence>
<evidence type="ECO:0000256" key="3">
    <source>
        <dbReference type="ARBA" id="ARBA00023163"/>
    </source>
</evidence>
<dbReference type="InterPro" id="IPR014710">
    <property type="entry name" value="RmlC-like_jellyroll"/>
</dbReference>
<dbReference type="PRINTS" id="PR00034">
    <property type="entry name" value="HTHCRP"/>
</dbReference>
<dbReference type="GO" id="GO:0003700">
    <property type="term" value="F:DNA-binding transcription factor activity"/>
    <property type="evidence" value="ECO:0007669"/>
    <property type="project" value="TreeGrafter"/>
</dbReference>
<dbReference type="KEGG" id="doa:AXF15_08170"/>
<evidence type="ECO:0000256" key="2">
    <source>
        <dbReference type="ARBA" id="ARBA00023125"/>
    </source>
</evidence>
<evidence type="ECO:0000313" key="6">
    <source>
        <dbReference type="EMBL" id="AMD93074.1"/>
    </source>
</evidence>
<dbReference type="RefSeq" id="WP_066605826.1">
    <property type="nucleotide sequence ID" value="NZ_CP014230.1"/>
</dbReference>
<dbReference type="InterPro" id="IPR036388">
    <property type="entry name" value="WH-like_DNA-bd_sf"/>
</dbReference>
<dbReference type="Pfam" id="PF00027">
    <property type="entry name" value="cNMP_binding"/>
    <property type="match status" value="1"/>
</dbReference>
<dbReference type="InterPro" id="IPR018490">
    <property type="entry name" value="cNMP-bd_dom_sf"/>
</dbReference>
<keyword evidence="2" id="KW-0238">DNA-binding</keyword>
<keyword evidence="3" id="KW-0804">Transcription</keyword>
<feature type="domain" description="HTH crp-type" evidence="5">
    <location>
        <begin position="147"/>
        <end position="216"/>
    </location>
</feature>
<dbReference type="SUPFAM" id="SSF51206">
    <property type="entry name" value="cAMP-binding domain-like"/>
    <property type="match status" value="1"/>
</dbReference>